<sequence length="497" mass="54418">MEVITAVLAWTVSSVCRDFFASGDRWGICPRNVHDIPTELQSRLSADAQIFLPGSSEFSQATDRWSALSAPTANIVVVPSVENDVVEAVKYANAQNISFFAVSTGHGSTTTLGKLQDGIEIWLHRLNSVEVAADGTTAKIGGGTKSKTVTDALWAQGKQTVTGACECVSLLGPGLGGGHGYLQGRYGLVSDQFVSMNIVLANGELHTIDAESDLWWAIQGAGHNFGIVTSVTSKIYDIQYPYWAYETFIFTGDQVEVLYEYIGKYHLNNGTPPVDLMSQSLYFNDFNINSTNAQGVKAVNPAYTTPFHDLRPIVTTAGHGLYTDISKWMGSAITSPPCQKAGLVNTLFPIDVEFYDILAQRKVYDLFASVTQQIPALNRSVIFFEGYPVDGVKAVHSDQTAVSYRADNLLISPLITYAPSPATPELDRAAADLGGGIRQIIYEGSGREELHAYVNYAFGDETTQNWYGYEKWRQDRLKALKEKYDPLGKFSFYAPIV</sequence>
<name>A0ACC1PN48_9PEZI</name>
<dbReference type="EMBL" id="JAPDGR010000084">
    <property type="protein sequence ID" value="KAJ2996747.1"/>
    <property type="molecule type" value="Genomic_DNA"/>
</dbReference>
<proteinExistence type="predicted"/>
<organism evidence="1 2">
    <name type="scientific">Xylaria curta</name>
    <dbReference type="NCBI Taxonomy" id="42375"/>
    <lineage>
        <taxon>Eukaryota</taxon>
        <taxon>Fungi</taxon>
        <taxon>Dikarya</taxon>
        <taxon>Ascomycota</taxon>
        <taxon>Pezizomycotina</taxon>
        <taxon>Sordariomycetes</taxon>
        <taxon>Xylariomycetidae</taxon>
        <taxon>Xylariales</taxon>
        <taxon>Xylariaceae</taxon>
        <taxon>Xylaria</taxon>
    </lineage>
</organism>
<protein>
    <submittedName>
        <fullName evidence="1">Uncharacterized protein</fullName>
    </submittedName>
</protein>
<accession>A0ACC1PN48</accession>
<comment type="caution">
    <text evidence="1">The sequence shown here is derived from an EMBL/GenBank/DDBJ whole genome shotgun (WGS) entry which is preliminary data.</text>
</comment>
<reference evidence="1" key="1">
    <citation type="submission" date="2022-10" db="EMBL/GenBank/DDBJ databases">
        <title>Genome Sequence of Xylaria curta.</title>
        <authorList>
            <person name="Buettner E."/>
        </authorList>
    </citation>
    <scope>NUCLEOTIDE SEQUENCE</scope>
    <source>
        <strain evidence="1">Babe10</strain>
    </source>
</reference>
<dbReference type="Proteomes" id="UP001143856">
    <property type="component" value="Unassembled WGS sequence"/>
</dbReference>
<keyword evidence="2" id="KW-1185">Reference proteome</keyword>
<evidence type="ECO:0000313" key="1">
    <source>
        <dbReference type="EMBL" id="KAJ2996747.1"/>
    </source>
</evidence>
<evidence type="ECO:0000313" key="2">
    <source>
        <dbReference type="Proteomes" id="UP001143856"/>
    </source>
</evidence>
<gene>
    <name evidence="1" type="ORF">NUW58_g876</name>
</gene>